<gene>
    <name evidence="1" type="ORF">PACLA_8A075927</name>
</gene>
<dbReference type="Proteomes" id="UP001152795">
    <property type="component" value="Unassembled WGS sequence"/>
</dbReference>
<reference evidence="1" key="1">
    <citation type="submission" date="2020-04" db="EMBL/GenBank/DDBJ databases">
        <authorList>
            <person name="Alioto T."/>
            <person name="Alioto T."/>
            <person name="Gomez Garrido J."/>
        </authorList>
    </citation>
    <scope>NUCLEOTIDE SEQUENCE</scope>
    <source>
        <strain evidence="1">A484AB</strain>
    </source>
</reference>
<sequence length="124" mass="14181">MAAHLWRHNRRILHQAPIQSIDERRNAARQAHERKVALLVIWINTTCFVCWMPLTIVSIMQVTSAYPSPFINAIATSILHISTIVNAVLNLYFCGDLRKAITKSCLRRGDLSEDTMITDMSFQQ</sequence>
<protein>
    <submittedName>
        <fullName evidence="1">Uncharacterized protein</fullName>
    </submittedName>
</protein>
<keyword evidence="2" id="KW-1185">Reference proteome</keyword>
<organism evidence="1 2">
    <name type="scientific">Paramuricea clavata</name>
    <name type="common">Red gorgonian</name>
    <name type="synonym">Violescent sea-whip</name>
    <dbReference type="NCBI Taxonomy" id="317549"/>
    <lineage>
        <taxon>Eukaryota</taxon>
        <taxon>Metazoa</taxon>
        <taxon>Cnidaria</taxon>
        <taxon>Anthozoa</taxon>
        <taxon>Octocorallia</taxon>
        <taxon>Malacalcyonacea</taxon>
        <taxon>Plexauridae</taxon>
        <taxon>Paramuricea</taxon>
    </lineage>
</organism>
<dbReference type="EMBL" id="CACRXK020004981">
    <property type="protein sequence ID" value="CAB4004720.1"/>
    <property type="molecule type" value="Genomic_DNA"/>
</dbReference>
<dbReference type="AlphaFoldDB" id="A0A6S7HND7"/>
<name>A0A6S7HND7_PARCT</name>
<accession>A0A6S7HND7</accession>
<comment type="caution">
    <text evidence="1">The sequence shown here is derived from an EMBL/GenBank/DDBJ whole genome shotgun (WGS) entry which is preliminary data.</text>
</comment>
<proteinExistence type="predicted"/>
<dbReference type="SUPFAM" id="SSF81321">
    <property type="entry name" value="Family A G protein-coupled receptor-like"/>
    <property type="match status" value="1"/>
</dbReference>
<evidence type="ECO:0000313" key="1">
    <source>
        <dbReference type="EMBL" id="CAB4004720.1"/>
    </source>
</evidence>
<dbReference type="OrthoDB" id="10042731at2759"/>
<dbReference type="Gene3D" id="1.20.1070.10">
    <property type="entry name" value="Rhodopsin 7-helix transmembrane proteins"/>
    <property type="match status" value="1"/>
</dbReference>
<evidence type="ECO:0000313" key="2">
    <source>
        <dbReference type="Proteomes" id="UP001152795"/>
    </source>
</evidence>